<organism evidence="1 2">
    <name type="scientific">Auriscalpium vulgare</name>
    <dbReference type="NCBI Taxonomy" id="40419"/>
    <lineage>
        <taxon>Eukaryota</taxon>
        <taxon>Fungi</taxon>
        <taxon>Dikarya</taxon>
        <taxon>Basidiomycota</taxon>
        <taxon>Agaricomycotina</taxon>
        <taxon>Agaricomycetes</taxon>
        <taxon>Russulales</taxon>
        <taxon>Auriscalpiaceae</taxon>
        <taxon>Auriscalpium</taxon>
    </lineage>
</organism>
<gene>
    <name evidence="1" type="ORF">FA95DRAFT_1601144</name>
</gene>
<keyword evidence="2" id="KW-1185">Reference proteome</keyword>
<sequence>MEHINSFERLAITMRGFMEYLAQMNRLEKYWHKQRIAETLQRFEIHMHDAARVFGVT</sequence>
<accession>A0ACB8SCG2</accession>
<dbReference type="Proteomes" id="UP000814033">
    <property type="component" value="Unassembled WGS sequence"/>
</dbReference>
<comment type="caution">
    <text evidence="1">The sequence shown here is derived from an EMBL/GenBank/DDBJ whole genome shotgun (WGS) entry which is preliminary data.</text>
</comment>
<name>A0ACB8SCG2_9AGAM</name>
<proteinExistence type="predicted"/>
<dbReference type="EMBL" id="MU275840">
    <property type="protein sequence ID" value="KAI0053513.1"/>
    <property type="molecule type" value="Genomic_DNA"/>
</dbReference>
<reference evidence="1" key="1">
    <citation type="submission" date="2021-02" db="EMBL/GenBank/DDBJ databases">
        <authorList>
            <consortium name="DOE Joint Genome Institute"/>
            <person name="Ahrendt S."/>
            <person name="Looney B.P."/>
            <person name="Miyauchi S."/>
            <person name="Morin E."/>
            <person name="Drula E."/>
            <person name="Courty P.E."/>
            <person name="Chicoki N."/>
            <person name="Fauchery L."/>
            <person name="Kohler A."/>
            <person name="Kuo A."/>
            <person name="Labutti K."/>
            <person name="Pangilinan J."/>
            <person name="Lipzen A."/>
            <person name="Riley R."/>
            <person name="Andreopoulos W."/>
            <person name="He G."/>
            <person name="Johnson J."/>
            <person name="Barry K.W."/>
            <person name="Grigoriev I.V."/>
            <person name="Nagy L."/>
            <person name="Hibbett D."/>
            <person name="Henrissat B."/>
            <person name="Matheny P.B."/>
            <person name="Labbe J."/>
            <person name="Martin F."/>
        </authorList>
    </citation>
    <scope>NUCLEOTIDE SEQUENCE</scope>
    <source>
        <strain evidence="1">FP105234-sp</strain>
    </source>
</reference>
<evidence type="ECO:0000313" key="2">
    <source>
        <dbReference type="Proteomes" id="UP000814033"/>
    </source>
</evidence>
<evidence type="ECO:0000313" key="1">
    <source>
        <dbReference type="EMBL" id="KAI0053513.1"/>
    </source>
</evidence>
<reference evidence="1" key="2">
    <citation type="journal article" date="2022" name="New Phytol.">
        <title>Evolutionary transition to the ectomycorrhizal habit in the genomes of a hyperdiverse lineage of mushroom-forming fungi.</title>
        <authorList>
            <person name="Looney B."/>
            <person name="Miyauchi S."/>
            <person name="Morin E."/>
            <person name="Drula E."/>
            <person name="Courty P.E."/>
            <person name="Kohler A."/>
            <person name="Kuo A."/>
            <person name="LaButti K."/>
            <person name="Pangilinan J."/>
            <person name="Lipzen A."/>
            <person name="Riley R."/>
            <person name="Andreopoulos W."/>
            <person name="He G."/>
            <person name="Johnson J."/>
            <person name="Nolan M."/>
            <person name="Tritt A."/>
            <person name="Barry K.W."/>
            <person name="Grigoriev I.V."/>
            <person name="Nagy L.G."/>
            <person name="Hibbett D."/>
            <person name="Henrissat B."/>
            <person name="Matheny P.B."/>
            <person name="Labbe J."/>
            <person name="Martin F.M."/>
        </authorList>
    </citation>
    <scope>NUCLEOTIDE SEQUENCE</scope>
    <source>
        <strain evidence="1">FP105234-sp</strain>
    </source>
</reference>
<protein>
    <submittedName>
        <fullName evidence="1">Uncharacterized protein</fullName>
    </submittedName>
</protein>